<dbReference type="Proteomes" id="UP001597319">
    <property type="component" value="Unassembled WGS sequence"/>
</dbReference>
<dbReference type="Gene3D" id="1.10.10.10">
    <property type="entry name" value="Winged helix-like DNA-binding domain superfamily/Winged helix DNA-binding domain"/>
    <property type="match status" value="1"/>
</dbReference>
<evidence type="ECO:0000313" key="6">
    <source>
        <dbReference type="Proteomes" id="UP001597319"/>
    </source>
</evidence>
<protein>
    <submittedName>
        <fullName evidence="5">Winged helix-turn-helix domain-containing protein</fullName>
    </submittedName>
</protein>
<evidence type="ECO:0000256" key="2">
    <source>
        <dbReference type="PROSITE-ProRule" id="PRU01091"/>
    </source>
</evidence>
<comment type="caution">
    <text evidence="5">The sequence shown here is derived from an EMBL/GenBank/DDBJ whole genome shotgun (WGS) entry which is preliminary data.</text>
</comment>
<dbReference type="PROSITE" id="PS51755">
    <property type="entry name" value="OMPR_PHOB"/>
    <property type="match status" value="1"/>
</dbReference>
<sequence length="292" mass="32948">MKNKVKILATVIVLLAGILSIHSFSSKEVSFYPEKIKVALRIVGNKLLLKNNDTTSLVLPIKEIDNNTFELSFQKEIFINPEVLVEVIDTELKKAGLSENYITELVNCKTNEVSYSYEILGPLQENEIPCLGRDFPKSCYSIKVIMLKEDVSSLYSTLGNPYTLALVALFILLLTGTNLFKKKSEKNTSEITSYHIQLGTLCFYPDQLKLSKDQNEISLTIKESELLTIFAQHPNQIVKREQLIKQVWEDQGVIVGRSLDMFISKLRKKLGKDSGVKITNVHGVGYRLEVSS</sequence>
<evidence type="ECO:0000259" key="4">
    <source>
        <dbReference type="PROSITE" id="PS51755"/>
    </source>
</evidence>
<reference evidence="6" key="1">
    <citation type="journal article" date="2019" name="Int. J. Syst. Evol. Microbiol.">
        <title>The Global Catalogue of Microorganisms (GCM) 10K type strain sequencing project: providing services to taxonomists for standard genome sequencing and annotation.</title>
        <authorList>
            <consortium name="The Broad Institute Genomics Platform"/>
            <consortium name="The Broad Institute Genome Sequencing Center for Infectious Disease"/>
            <person name="Wu L."/>
            <person name="Ma J."/>
        </authorList>
    </citation>
    <scope>NUCLEOTIDE SEQUENCE [LARGE SCALE GENOMIC DNA]</scope>
    <source>
        <strain evidence="6">KCTC 52274</strain>
    </source>
</reference>
<evidence type="ECO:0000313" key="5">
    <source>
        <dbReference type="EMBL" id="MFD2562403.1"/>
    </source>
</evidence>
<keyword evidence="6" id="KW-1185">Reference proteome</keyword>
<dbReference type="CDD" id="cd00383">
    <property type="entry name" value="trans_reg_C"/>
    <property type="match status" value="1"/>
</dbReference>
<keyword evidence="3" id="KW-0472">Membrane</keyword>
<feature type="domain" description="OmpR/PhoB-type" evidence="4">
    <location>
        <begin position="193"/>
        <end position="290"/>
    </location>
</feature>
<accession>A0ABW5LBW9</accession>
<dbReference type="SUPFAM" id="SSF46894">
    <property type="entry name" value="C-terminal effector domain of the bipartite response regulators"/>
    <property type="match status" value="1"/>
</dbReference>
<feature type="transmembrane region" description="Helical" evidence="3">
    <location>
        <begin position="162"/>
        <end position="180"/>
    </location>
</feature>
<dbReference type="SMART" id="SM00862">
    <property type="entry name" value="Trans_reg_C"/>
    <property type="match status" value="1"/>
</dbReference>
<dbReference type="InterPro" id="IPR001867">
    <property type="entry name" value="OmpR/PhoB-type_DNA-bd"/>
</dbReference>
<proteinExistence type="predicted"/>
<gene>
    <name evidence="5" type="ORF">ACFSR1_06940</name>
</gene>
<evidence type="ECO:0000256" key="1">
    <source>
        <dbReference type="ARBA" id="ARBA00023125"/>
    </source>
</evidence>
<dbReference type="Pfam" id="PF00486">
    <property type="entry name" value="Trans_reg_C"/>
    <property type="match status" value="1"/>
</dbReference>
<dbReference type="RefSeq" id="WP_378290965.1">
    <property type="nucleotide sequence ID" value="NZ_JBHULE010000008.1"/>
</dbReference>
<dbReference type="EMBL" id="JBHULE010000008">
    <property type="protein sequence ID" value="MFD2562403.1"/>
    <property type="molecule type" value="Genomic_DNA"/>
</dbReference>
<dbReference type="InterPro" id="IPR036388">
    <property type="entry name" value="WH-like_DNA-bd_sf"/>
</dbReference>
<name>A0ABW5LBW9_9FLAO</name>
<keyword evidence="3" id="KW-1133">Transmembrane helix</keyword>
<organism evidence="5 6">
    <name type="scientific">Aquimarina rubra</name>
    <dbReference type="NCBI Taxonomy" id="1920033"/>
    <lineage>
        <taxon>Bacteria</taxon>
        <taxon>Pseudomonadati</taxon>
        <taxon>Bacteroidota</taxon>
        <taxon>Flavobacteriia</taxon>
        <taxon>Flavobacteriales</taxon>
        <taxon>Flavobacteriaceae</taxon>
        <taxon>Aquimarina</taxon>
    </lineage>
</organism>
<keyword evidence="1 2" id="KW-0238">DNA-binding</keyword>
<keyword evidence="3" id="KW-0812">Transmembrane</keyword>
<feature type="DNA-binding region" description="OmpR/PhoB-type" evidence="2">
    <location>
        <begin position="193"/>
        <end position="290"/>
    </location>
</feature>
<evidence type="ECO:0000256" key="3">
    <source>
        <dbReference type="SAM" id="Phobius"/>
    </source>
</evidence>
<dbReference type="InterPro" id="IPR016032">
    <property type="entry name" value="Sig_transdc_resp-reg_C-effctor"/>
</dbReference>